<reference evidence="1" key="1">
    <citation type="submission" date="2022-02" db="EMBL/GenBank/DDBJ databases">
        <authorList>
            <person name="Tinney K.R."/>
            <person name="Subramanian S."/>
            <person name="Parent K.N."/>
        </authorList>
    </citation>
    <scope>NUCLEOTIDE SEQUENCE</scope>
</reference>
<name>A0ACD6BAR2_9CAUD</name>
<accession>A0AAX3BSE0</accession>
<gene>
    <name evidence="1" type="ORF">B2_gp45</name>
</gene>
<dbReference type="EMBL" id="OM858838">
    <property type="protein sequence ID" value="UUG68329.1"/>
    <property type="molecule type" value="Genomic_DNA"/>
</dbReference>
<evidence type="ECO:0007829" key="2">
    <source>
        <dbReference type="PDB" id="9D82"/>
    </source>
</evidence>
<keyword evidence="2" id="KW-0002">3D-structure</keyword>
<reference evidence="2" key="2">
    <citation type="journal article" date="2024" name="Sci. Adv.">
        <title>Moo19 and B2: Structures of &lt;i&gt;Schitoviridae&lt;/i&gt; podophages with &lt;i&gt;T&lt;/i&gt; = 9 geometry and tailspikes with esterase activity.</title>
        <authorList>
            <person name="Subramanian S."/>
            <person name="Bergland Drarvik S.M."/>
            <person name="Tinney K.R."/>
            <person name="Doore S.M."/>
            <person name="Parent K.N."/>
        </authorList>
    </citation>
    <scope>STRUCTURE BY ELECTRON MICROSCOPY (3.30 ANGSTROMS) OF 1-99</scope>
</reference>
<dbReference type="PDB" id="9D82">
    <property type="method" value="EM"/>
    <property type="resolution" value="3.30 A"/>
    <property type="chains" value="J/K/L/M/N/O/P/Q/R=1-99"/>
</dbReference>
<accession>A0ACD6BAR2</accession>
<sequence length="99" mass="9489">MAYSDVDAILADGKQAVAVKHGGGLVVVGELGAQVLAAKDVSELPDGVGGTAPGAATTTTAGVVKQSTTQAASVATDVAGVVTDLNALITKLKAAGIMA</sequence>
<protein>
    <submittedName>
        <fullName evidence="1">Head fiber protein</fullName>
    </submittedName>
</protein>
<proteinExistence type="evidence at protein level"/>
<evidence type="ECO:0000313" key="1">
    <source>
        <dbReference type="EMBL" id="UUG68329.1"/>
    </source>
</evidence>
<organism evidence="1">
    <name type="scientific">Shigella phage B2</name>
    <dbReference type="NCBI Taxonomy" id="2968270"/>
    <lineage>
        <taxon>Viruses</taxon>
        <taxon>Duplodnaviria</taxon>
        <taxon>Heunggongvirae</taxon>
        <taxon>Uroviricota</taxon>
        <taxon>Caudoviricetes</taxon>
        <taxon>Schitoviridae</taxon>
        <taxon>Humphriesvirinae</taxon>
        <taxon>Ithacavirus</taxon>
    </lineage>
</organism>